<organism evidence="2 3">
    <name type="scientific">Algoriphagus aquimarinus</name>
    <dbReference type="NCBI Taxonomy" id="237018"/>
    <lineage>
        <taxon>Bacteria</taxon>
        <taxon>Pseudomonadati</taxon>
        <taxon>Bacteroidota</taxon>
        <taxon>Cytophagia</taxon>
        <taxon>Cytophagales</taxon>
        <taxon>Cyclobacteriaceae</taxon>
        <taxon>Algoriphagus</taxon>
    </lineage>
</organism>
<protein>
    <recommendedName>
        <fullName evidence="1">UPF0246 protein SAMN04489723_1125</fullName>
    </recommendedName>
</protein>
<dbReference type="GO" id="GO:0005829">
    <property type="term" value="C:cytosol"/>
    <property type="evidence" value="ECO:0007669"/>
    <property type="project" value="TreeGrafter"/>
</dbReference>
<dbReference type="AlphaFoldDB" id="A0A1I1BBQ7"/>
<dbReference type="OrthoDB" id="9777133at2"/>
<dbReference type="PANTHER" id="PTHR30283:SF4">
    <property type="entry name" value="PEROXIDE STRESS RESISTANCE PROTEIN YAAA"/>
    <property type="match status" value="1"/>
</dbReference>
<dbReference type="NCBIfam" id="NF002542">
    <property type="entry name" value="PRK02101.1-3"/>
    <property type="match status" value="1"/>
</dbReference>
<reference evidence="2 3" key="1">
    <citation type="submission" date="2016-10" db="EMBL/GenBank/DDBJ databases">
        <authorList>
            <person name="de Groot N.N."/>
        </authorList>
    </citation>
    <scope>NUCLEOTIDE SEQUENCE [LARGE SCALE GENOMIC DNA]</scope>
    <source>
        <strain evidence="2 3">DSM 23399</strain>
    </source>
</reference>
<name>A0A1I1BBQ7_9BACT</name>
<sequence length="250" mass="29101">MLILISPAKTLDYSSPNFTESTQPDFQSDTHSLVRIMKKKSAKEIGELMHISENLAELNEERFKTFQKDFTFENSKQALLAFKGDVYTKIDVEEFSKEDFDFAQEHLRILSGLYGLLKPLDLIQPYRLEMGIRLENKKGKNLYEFWDKKIAKAINEAAKGQTIVNLASQEYFKAVHLKTLKTPLITIEFKEYKDETYKIVGFFAKQARGLMSNFSIKNRITDPEELKTFNEGGYEYSDKLSDQNNWIFVR</sequence>
<gene>
    <name evidence="2" type="ORF">SAMN04489723_1125</name>
</gene>
<dbReference type="RefSeq" id="WP_092898877.1">
    <property type="nucleotide sequence ID" value="NZ_FOKK01000012.1"/>
</dbReference>
<evidence type="ECO:0000313" key="3">
    <source>
        <dbReference type="Proteomes" id="UP000198790"/>
    </source>
</evidence>
<dbReference type="InterPro" id="IPR005583">
    <property type="entry name" value="YaaA"/>
</dbReference>
<accession>A0A1I1BBQ7</accession>
<dbReference type="EMBL" id="FOKK01000012">
    <property type="protein sequence ID" value="SFB47076.1"/>
    <property type="molecule type" value="Genomic_DNA"/>
</dbReference>
<keyword evidence="3" id="KW-1185">Reference proteome</keyword>
<dbReference type="HAMAP" id="MF_00652">
    <property type="entry name" value="UPF0246"/>
    <property type="match status" value="1"/>
</dbReference>
<proteinExistence type="inferred from homology"/>
<dbReference type="GO" id="GO:0033194">
    <property type="term" value="P:response to hydroperoxide"/>
    <property type="evidence" value="ECO:0007669"/>
    <property type="project" value="TreeGrafter"/>
</dbReference>
<comment type="similarity">
    <text evidence="1">Belongs to the UPF0246 family.</text>
</comment>
<dbReference type="Pfam" id="PF03883">
    <property type="entry name" value="H2O2_YaaD"/>
    <property type="match status" value="1"/>
</dbReference>
<dbReference type="Proteomes" id="UP000198790">
    <property type="component" value="Unassembled WGS sequence"/>
</dbReference>
<dbReference type="STRING" id="237018.SAMN04489723_1125"/>
<dbReference type="PANTHER" id="PTHR30283">
    <property type="entry name" value="PEROXIDE STRESS RESPONSE PROTEIN YAAA"/>
    <property type="match status" value="1"/>
</dbReference>
<evidence type="ECO:0000313" key="2">
    <source>
        <dbReference type="EMBL" id="SFB47076.1"/>
    </source>
</evidence>
<evidence type="ECO:0000256" key="1">
    <source>
        <dbReference type="HAMAP-Rule" id="MF_00652"/>
    </source>
</evidence>